<dbReference type="RefSeq" id="WP_343905076.1">
    <property type="nucleotide sequence ID" value="NZ_BAAAIS010000003.1"/>
</dbReference>
<gene>
    <name evidence="2" type="ORF">ACFSDA_12330</name>
</gene>
<sequence length="144" mass="15204">MSARPSRGLTTLLVFVYGLFALSATARSLVQILREFDRAPVAYSLSLVAALTYIAVTLTFALRGPRSPLALALVIVELVGVVAVGTLTLADPALFPEPTVWSDFGIGYGFVPLVLPLAALAHIARSRRGARRGRDAGPTTGEGR</sequence>
<evidence type="ECO:0000313" key="2">
    <source>
        <dbReference type="EMBL" id="MFD1835856.1"/>
    </source>
</evidence>
<organism evidence="2 3">
    <name type="scientific">Brachybacterium rhamnosum</name>
    <dbReference type="NCBI Taxonomy" id="173361"/>
    <lineage>
        <taxon>Bacteria</taxon>
        <taxon>Bacillati</taxon>
        <taxon>Actinomycetota</taxon>
        <taxon>Actinomycetes</taxon>
        <taxon>Micrococcales</taxon>
        <taxon>Dermabacteraceae</taxon>
        <taxon>Brachybacterium</taxon>
    </lineage>
</organism>
<comment type="caution">
    <text evidence="2">The sequence shown here is derived from an EMBL/GenBank/DDBJ whole genome shotgun (WGS) entry which is preliminary data.</text>
</comment>
<evidence type="ECO:0000256" key="1">
    <source>
        <dbReference type="SAM" id="Phobius"/>
    </source>
</evidence>
<feature type="transmembrane region" description="Helical" evidence="1">
    <location>
        <begin position="42"/>
        <end position="62"/>
    </location>
</feature>
<dbReference type="EMBL" id="JBHUFL010000003">
    <property type="protein sequence ID" value="MFD1835856.1"/>
    <property type="molecule type" value="Genomic_DNA"/>
</dbReference>
<keyword evidence="1" id="KW-1133">Transmembrane helix</keyword>
<keyword evidence="3" id="KW-1185">Reference proteome</keyword>
<accession>A0ABW4PYR0</accession>
<feature type="transmembrane region" description="Helical" evidence="1">
    <location>
        <begin position="105"/>
        <end position="124"/>
    </location>
</feature>
<keyword evidence="1" id="KW-0472">Membrane</keyword>
<feature type="transmembrane region" description="Helical" evidence="1">
    <location>
        <begin position="69"/>
        <end position="90"/>
    </location>
</feature>
<evidence type="ECO:0000313" key="3">
    <source>
        <dbReference type="Proteomes" id="UP001597280"/>
    </source>
</evidence>
<keyword evidence="1" id="KW-0812">Transmembrane</keyword>
<reference evidence="3" key="1">
    <citation type="journal article" date="2019" name="Int. J. Syst. Evol. Microbiol.">
        <title>The Global Catalogue of Microorganisms (GCM) 10K type strain sequencing project: providing services to taxonomists for standard genome sequencing and annotation.</title>
        <authorList>
            <consortium name="The Broad Institute Genomics Platform"/>
            <consortium name="The Broad Institute Genome Sequencing Center for Infectious Disease"/>
            <person name="Wu L."/>
            <person name="Ma J."/>
        </authorList>
    </citation>
    <scope>NUCLEOTIDE SEQUENCE [LARGE SCALE GENOMIC DNA]</scope>
    <source>
        <strain evidence="3">JCM 11650</strain>
    </source>
</reference>
<evidence type="ECO:0008006" key="4">
    <source>
        <dbReference type="Google" id="ProtNLM"/>
    </source>
</evidence>
<protein>
    <recommendedName>
        <fullName evidence="4">Integral membrane protein</fullName>
    </recommendedName>
</protein>
<name>A0ABW4PYR0_9MICO</name>
<proteinExistence type="predicted"/>
<dbReference type="Proteomes" id="UP001597280">
    <property type="component" value="Unassembled WGS sequence"/>
</dbReference>